<evidence type="ECO:0000256" key="1">
    <source>
        <dbReference type="SAM" id="SignalP"/>
    </source>
</evidence>
<reference evidence="2 3" key="1">
    <citation type="submission" date="2023-01" db="EMBL/GenBank/DDBJ databases">
        <title>Analysis of 21 Apiospora genomes using comparative genomics revels a genus with tremendous synthesis potential of carbohydrate active enzymes and secondary metabolites.</title>
        <authorList>
            <person name="Sorensen T."/>
        </authorList>
    </citation>
    <scope>NUCLEOTIDE SEQUENCE [LARGE SCALE GENOMIC DNA]</scope>
    <source>
        <strain evidence="2 3">CBS 20057</strain>
    </source>
</reference>
<dbReference type="EMBL" id="JAQQWI010000010">
    <property type="protein sequence ID" value="KAK8018522.1"/>
    <property type="molecule type" value="Genomic_DNA"/>
</dbReference>
<evidence type="ECO:0000313" key="2">
    <source>
        <dbReference type="EMBL" id="KAK8018522.1"/>
    </source>
</evidence>
<dbReference type="Proteomes" id="UP001396898">
    <property type="component" value="Unassembled WGS sequence"/>
</dbReference>
<name>A0ABR1RUF9_9PEZI</name>
<feature type="chain" id="PRO_5046694736" evidence="1">
    <location>
        <begin position="22"/>
        <end position="84"/>
    </location>
</feature>
<comment type="caution">
    <text evidence="2">The sequence shown here is derived from an EMBL/GenBank/DDBJ whole genome shotgun (WGS) entry which is preliminary data.</text>
</comment>
<accession>A0ABR1RUF9</accession>
<proteinExistence type="predicted"/>
<gene>
    <name evidence="2" type="ORF">PG991_007712</name>
</gene>
<protein>
    <submittedName>
        <fullName evidence="2">Uncharacterized protein</fullName>
    </submittedName>
</protein>
<keyword evidence="1" id="KW-0732">Signal</keyword>
<evidence type="ECO:0000313" key="3">
    <source>
        <dbReference type="Proteomes" id="UP001396898"/>
    </source>
</evidence>
<feature type="signal peptide" evidence="1">
    <location>
        <begin position="1"/>
        <end position="21"/>
    </location>
</feature>
<sequence>MQFSTTFFTTVTLLMASSAMGAAVAPADQLDTREINVATDPVSACNCPNNCSKKNGNGCKFWSADGGHQISGKCVGDESLVCVH</sequence>
<organism evidence="2 3">
    <name type="scientific">Apiospora marii</name>
    <dbReference type="NCBI Taxonomy" id="335849"/>
    <lineage>
        <taxon>Eukaryota</taxon>
        <taxon>Fungi</taxon>
        <taxon>Dikarya</taxon>
        <taxon>Ascomycota</taxon>
        <taxon>Pezizomycotina</taxon>
        <taxon>Sordariomycetes</taxon>
        <taxon>Xylariomycetidae</taxon>
        <taxon>Amphisphaeriales</taxon>
        <taxon>Apiosporaceae</taxon>
        <taxon>Apiospora</taxon>
    </lineage>
</organism>
<keyword evidence="3" id="KW-1185">Reference proteome</keyword>